<dbReference type="OrthoDB" id="145213at2"/>
<dbReference type="STRING" id="472759.Nhal_1693"/>
<keyword evidence="1" id="KW-1133">Transmembrane helix</keyword>
<dbReference type="SUPFAM" id="SSF75011">
    <property type="entry name" value="3-carboxy-cis,cis-mucoante lactonizing enzyme"/>
    <property type="match status" value="1"/>
</dbReference>
<evidence type="ECO:0000256" key="1">
    <source>
        <dbReference type="SAM" id="Phobius"/>
    </source>
</evidence>
<dbReference type="HOGENOM" id="CLU_623787_0_0_6"/>
<feature type="transmembrane region" description="Helical" evidence="1">
    <location>
        <begin position="29"/>
        <end position="48"/>
    </location>
</feature>
<dbReference type="eggNOG" id="COG3391">
    <property type="taxonomic scope" value="Bacteria"/>
</dbReference>
<reference evidence="3" key="1">
    <citation type="submission" date="2010-04" db="EMBL/GenBank/DDBJ databases">
        <title>Complete genome sequence of Nitrosococcus halophilus Nc4, a salt-adapted, aerobic obligate ammonia-oxidizing sulfur purple bacterium.</title>
        <authorList>
            <consortium name="US DOE Joint Genome Institute"/>
            <person name="Campbell M.A."/>
            <person name="Malfatti S.A."/>
            <person name="Chain P.S.G."/>
            <person name="Heidelberg J.F."/>
            <person name="Ward B.B."/>
            <person name="Klotz M.G."/>
        </authorList>
    </citation>
    <scope>NUCLEOTIDE SEQUENCE [LARGE SCALE GENOMIC DNA]</scope>
    <source>
        <strain evidence="3">Nc4</strain>
    </source>
</reference>
<dbReference type="AlphaFoldDB" id="D5C2G2"/>
<dbReference type="KEGG" id="nhl:Nhal_1693"/>
<dbReference type="InterPro" id="IPR015943">
    <property type="entry name" value="WD40/YVTN_repeat-like_dom_sf"/>
</dbReference>
<keyword evidence="1" id="KW-0812">Transmembrane</keyword>
<dbReference type="EMBL" id="CP001798">
    <property type="protein sequence ID" value="ADE14821.1"/>
    <property type="molecule type" value="Genomic_DNA"/>
</dbReference>
<evidence type="ECO:0008006" key="4">
    <source>
        <dbReference type="Google" id="ProtNLM"/>
    </source>
</evidence>
<dbReference type="Gene3D" id="2.130.10.10">
    <property type="entry name" value="YVTN repeat-like/Quinoprotein amine dehydrogenase"/>
    <property type="match status" value="1"/>
</dbReference>
<name>D5C2G2_NITHN</name>
<keyword evidence="3" id="KW-1185">Reference proteome</keyword>
<proteinExistence type="predicted"/>
<organism evidence="2 3">
    <name type="scientific">Nitrosococcus halophilus (strain Nc4)</name>
    <dbReference type="NCBI Taxonomy" id="472759"/>
    <lineage>
        <taxon>Bacteria</taxon>
        <taxon>Pseudomonadati</taxon>
        <taxon>Pseudomonadota</taxon>
        <taxon>Gammaproteobacteria</taxon>
        <taxon>Chromatiales</taxon>
        <taxon>Chromatiaceae</taxon>
        <taxon>Nitrosococcus</taxon>
    </lineage>
</organism>
<protein>
    <recommendedName>
        <fullName evidence="4">Methanethiol oxidase</fullName>
    </recommendedName>
</protein>
<accession>D5C2G2</accession>
<evidence type="ECO:0000313" key="2">
    <source>
        <dbReference type="EMBL" id="ADE14821.1"/>
    </source>
</evidence>
<sequence>MPLITLNKHRGYDQKENANQERLLSKSKWLSLFILIAGMTVASSTMAAEKLANLFTFCNIGDVKLGLIHTKMDRLVLVPLENLEGYPGGHCEHTWVSPDGKTVYLSIDADPSANPPVPASVVVLEVKDIDWDMLWADVEIINTLTLAPPRRPAVFPPVREVDPSQPIAGWVLADFTQAHGPTFLPHSNYTYITQWTDQRIWVMNTQTHEFAATDFQNFGQVSRQTHGVNFNPSGTIGLGTGYFYDNDKIDVYEANKETGNLRHRGSIQLGDKFAHAAFTHYTVWLDNRYALTASMQLWPTSLTPPGAEIIGPSVWLLDVWEGTAKQIIDTAFSADEAGVFLSPSDLGVAGGKLYLAEEDSLDGSFGSLDGGSVSVFDISDIHEPKFIKRFKPGLDPVEGLPDDFTVAHGIGVTPGEDSVYVTSYVSHYIIKIDTMTDEVVKVFGPGDGLDVPHGGFIAGSTR</sequence>
<keyword evidence="1" id="KW-0472">Membrane</keyword>
<dbReference type="Proteomes" id="UP000001844">
    <property type="component" value="Chromosome"/>
</dbReference>
<gene>
    <name evidence="2" type="ordered locus">Nhal_1693</name>
</gene>
<evidence type="ECO:0000313" key="3">
    <source>
        <dbReference type="Proteomes" id="UP000001844"/>
    </source>
</evidence>